<feature type="domain" description="Transposase (putative) YhgA-like" evidence="1">
    <location>
        <begin position="52"/>
        <end position="184"/>
    </location>
</feature>
<dbReference type="Proteomes" id="UP000197032">
    <property type="component" value="Unassembled WGS sequence"/>
</dbReference>
<accession>A0A1Z5HXF0</accession>
<evidence type="ECO:0000259" key="1">
    <source>
        <dbReference type="Pfam" id="PF04754"/>
    </source>
</evidence>
<name>A0A1Z5HXF0_9FIRM</name>
<reference evidence="4" key="1">
    <citation type="journal article" date="2017" name="Appl. Environ. Microbiol.">
        <title>Genomic Analysis of Calderihabitans maritimus KKC1, a Thermophilic, Hydrogenogenic, Carboxydotrophic Bacterium Isolated from Marine Sediment.</title>
        <authorList>
            <person name="Omae K."/>
            <person name="Yoneda Y."/>
            <person name="Fukuyama Y."/>
            <person name="Yoshida T."/>
            <person name="Sako Y."/>
        </authorList>
    </citation>
    <scope>NUCLEOTIDE SEQUENCE [LARGE SCALE GENOMIC DNA]</scope>
    <source>
        <strain evidence="4">KKC1</strain>
    </source>
</reference>
<proteinExistence type="predicted"/>
<dbReference type="Pfam" id="PF14261">
    <property type="entry name" value="DUF4351"/>
    <property type="match status" value="1"/>
</dbReference>
<dbReference type="PANTHER" id="PTHR34613">
    <property type="entry name" value="SLL0800 PROTEIN"/>
    <property type="match status" value="1"/>
</dbReference>
<keyword evidence="4" id="KW-1185">Reference proteome</keyword>
<sequence length="305" mass="36173">MIFLQPKSGNRYDITIKDLFADGTEDLINYFSDIRATVVNDLKIEFPQVETRFSDLVVEAMSEQGPLAIHLEFQSHNDREMPYRMLRYALEIHKTYRLPVYQVVIYLGQREMNMAGQLHYRLGTENMLDYRYRLVDLGKLNYEELRNTPYQQLRSLLPLVDREKRNRDKEKFLRQCVEDIIASNLDQEAKKTALFRAEIFAGLIYDKQTIDAVFQEVEKMLGIEESAGYQRIFEKGMKKGMEEGRKEGREESLVDITIRLLIKKFRKLPKEYVVRIKEQDTYVLQQLIDNIFDINELSELDDYLH</sequence>
<organism evidence="3 4">
    <name type="scientific">Calderihabitans maritimus</name>
    <dbReference type="NCBI Taxonomy" id="1246530"/>
    <lineage>
        <taxon>Bacteria</taxon>
        <taxon>Bacillati</taxon>
        <taxon>Bacillota</taxon>
        <taxon>Clostridia</taxon>
        <taxon>Neomoorellales</taxon>
        <taxon>Calderihabitantaceae</taxon>
        <taxon>Calderihabitans</taxon>
    </lineage>
</organism>
<dbReference type="InterPro" id="IPR006842">
    <property type="entry name" value="Transposase_31"/>
</dbReference>
<evidence type="ECO:0000313" key="3">
    <source>
        <dbReference type="EMBL" id="GAW93985.1"/>
    </source>
</evidence>
<dbReference type="AlphaFoldDB" id="A0A1Z5HXF0"/>
<dbReference type="Pfam" id="PF04754">
    <property type="entry name" value="Transposase_31"/>
    <property type="match status" value="1"/>
</dbReference>
<comment type="caution">
    <text evidence="3">The sequence shown here is derived from an EMBL/GenBank/DDBJ whole genome shotgun (WGS) entry which is preliminary data.</text>
</comment>
<evidence type="ECO:0008006" key="5">
    <source>
        <dbReference type="Google" id="ProtNLM"/>
    </source>
</evidence>
<evidence type="ECO:0000259" key="2">
    <source>
        <dbReference type="Pfam" id="PF14261"/>
    </source>
</evidence>
<gene>
    <name evidence="3" type="ORF">KKC1_31050</name>
</gene>
<dbReference type="PANTHER" id="PTHR34613:SF1">
    <property type="entry name" value="SLL6017 PROTEIN"/>
    <property type="match status" value="1"/>
</dbReference>
<protein>
    <recommendedName>
        <fullName evidence="5">DUF4351 domain-containing protein</fullName>
    </recommendedName>
</protein>
<feature type="domain" description="DUF4351" evidence="2">
    <location>
        <begin position="246"/>
        <end position="304"/>
    </location>
</feature>
<dbReference type="EMBL" id="BDGJ01000197">
    <property type="protein sequence ID" value="GAW93985.1"/>
    <property type="molecule type" value="Genomic_DNA"/>
</dbReference>
<dbReference type="InterPro" id="IPR025587">
    <property type="entry name" value="DUF4351"/>
</dbReference>
<evidence type="ECO:0000313" key="4">
    <source>
        <dbReference type="Proteomes" id="UP000197032"/>
    </source>
</evidence>